<name>A0AAN6ZVX5_9PEZI</name>
<dbReference type="PROSITE" id="PS51354">
    <property type="entry name" value="GLUTAREDOXIN_2"/>
    <property type="match status" value="1"/>
</dbReference>
<dbReference type="Proteomes" id="UP001302745">
    <property type="component" value="Unassembled WGS sequence"/>
</dbReference>
<dbReference type="PANTHER" id="PTHR45694">
    <property type="entry name" value="GLUTAREDOXIN 2"/>
    <property type="match status" value="1"/>
</dbReference>
<dbReference type="GO" id="GO:0005796">
    <property type="term" value="C:Golgi lumen"/>
    <property type="evidence" value="ECO:0007669"/>
    <property type="project" value="TreeGrafter"/>
</dbReference>
<dbReference type="SUPFAM" id="SSF52833">
    <property type="entry name" value="Thioredoxin-like"/>
    <property type="match status" value="1"/>
</dbReference>
<proteinExistence type="predicted"/>
<accession>A0AAN6ZVX5</accession>
<feature type="region of interest" description="Disordered" evidence="1">
    <location>
        <begin position="89"/>
        <end position="149"/>
    </location>
</feature>
<dbReference type="AlphaFoldDB" id="A0AAN6ZVX5"/>
<evidence type="ECO:0000259" key="2">
    <source>
        <dbReference type="Pfam" id="PF00462"/>
    </source>
</evidence>
<gene>
    <name evidence="3" type="ORF">C8A00DRAFT_43203</name>
</gene>
<dbReference type="CDD" id="cd03419">
    <property type="entry name" value="GRX_GRXh_1_2_like"/>
    <property type="match status" value="1"/>
</dbReference>
<dbReference type="InterPro" id="IPR014025">
    <property type="entry name" value="Glutaredoxin_subgr"/>
</dbReference>
<evidence type="ECO:0000313" key="3">
    <source>
        <dbReference type="EMBL" id="KAK4153950.1"/>
    </source>
</evidence>
<sequence length="267" mass="28410">MASQRRLRVIVYLVLAGVVMLLFFTSRARHARNADLRSQDFHSKTVNAIVKDHGVASSGGQKPIAGHDADADEDVDQEDALIAKQMADRLRQAEQKAKDSAKAKGPNKPEAPAEVIGVGSSASGQEKPAPKPKAGTGAEQTKDEDPEVEEVLTTILKQSPIIIFSKSYCPFSQRAKGILLEKYVIEPAPYVVELDLHPLGAKIQARVGVMTGRATVPNIMVFGNSIGGGDEIAALDTQKGLGDKITAFGGSRVSVSLRFAQSAQKAA</sequence>
<evidence type="ECO:0000256" key="1">
    <source>
        <dbReference type="SAM" id="MobiDB-lite"/>
    </source>
</evidence>
<organism evidence="3 4">
    <name type="scientific">Chaetomidium leptoderma</name>
    <dbReference type="NCBI Taxonomy" id="669021"/>
    <lineage>
        <taxon>Eukaryota</taxon>
        <taxon>Fungi</taxon>
        <taxon>Dikarya</taxon>
        <taxon>Ascomycota</taxon>
        <taxon>Pezizomycotina</taxon>
        <taxon>Sordariomycetes</taxon>
        <taxon>Sordariomycetidae</taxon>
        <taxon>Sordariales</taxon>
        <taxon>Chaetomiaceae</taxon>
        <taxon>Chaetomidium</taxon>
    </lineage>
</organism>
<dbReference type="EMBL" id="MU856925">
    <property type="protein sequence ID" value="KAK4153950.1"/>
    <property type="molecule type" value="Genomic_DNA"/>
</dbReference>
<feature type="domain" description="Glutaredoxin" evidence="2">
    <location>
        <begin position="161"/>
        <end position="224"/>
    </location>
</feature>
<dbReference type="InterPro" id="IPR036249">
    <property type="entry name" value="Thioredoxin-like_sf"/>
</dbReference>
<keyword evidence="4" id="KW-1185">Reference proteome</keyword>
<dbReference type="GO" id="GO:0000324">
    <property type="term" value="C:fungal-type vacuole"/>
    <property type="evidence" value="ECO:0007669"/>
    <property type="project" value="TreeGrafter"/>
</dbReference>
<protein>
    <submittedName>
        <fullName evidence="3">Thioredoxin-like protein</fullName>
    </submittedName>
</protein>
<feature type="region of interest" description="Disordered" evidence="1">
    <location>
        <begin position="53"/>
        <end position="74"/>
    </location>
</feature>
<comment type="caution">
    <text evidence="3">The sequence shown here is derived from an EMBL/GenBank/DDBJ whole genome shotgun (WGS) entry which is preliminary data.</text>
</comment>
<reference evidence="3" key="1">
    <citation type="journal article" date="2023" name="Mol. Phylogenet. Evol.">
        <title>Genome-scale phylogeny and comparative genomics of the fungal order Sordariales.</title>
        <authorList>
            <person name="Hensen N."/>
            <person name="Bonometti L."/>
            <person name="Westerberg I."/>
            <person name="Brannstrom I.O."/>
            <person name="Guillou S."/>
            <person name="Cros-Aarteil S."/>
            <person name="Calhoun S."/>
            <person name="Haridas S."/>
            <person name="Kuo A."/>
            <person name="Mondo S."/>
            <person name="Pangilinan J."/>
            <person name="Riley R."/>
            <person name="LaButti K."/>
            <person name="Andreopoulos B."/>
            <person name="Lipzen A."/>
            <person name="Chen C."/>
            <person name="Yan M."/>
            <person name="Daum C."/>
            <person name="Ng V."/>
            <person name="Clum A."/>
            <person name="Steindorff A."/>
            <person name="Ohm R.A."/>
            <person name="Martin F."/>
            <person name="Silar P."/>
            <person name="Natvig D.O."/>
            <person name="Lalanne C."/>
            <person name="Gautier V."/>
            <person name="Ament-Velasquez S.L."/>
            <person name="Kruys A."/>
            <person name="Hutchinson M.I."/>
            <person name="Powell A.J."/>
            <person name="Barry K."/>
            <person name="Miller A.N."/>
            <person name="Grigoriev I.V."/>
            <person name="Debuchy R."/>
            <person name="Gladieux P."/>
            <person name="Hiltunen Thoren M."/>
            <person name="Johannesson H."/>
        </authorList>
    </citation>
    <scope>NUCLEOTIDE SEQUENCE</scope>
    <source>
        <strain evidence="3">CBS 538.74</strain>
    </source>
</reference>
<dbReference type="PANTHER" id="PTHR45694:SF5">
    <property type="entry name" value="GLUTAREDOXIN 2"/>
    <property type="match status" value="1"/>
</dbReference>
<dbReference type="InterPro" id="IPR002109">
    <property type="entry name" value="Glutaredoxin"/>
</dbReference>
<feature type="compositionally biased region" description="Basic and acidic residues" evidence="1">
    <location>
        <begin position="89"/>
        <end position="102"/>
    </location>
</feature>
<dbReference type="Pfam" id="PF00462">
    <property type="entry name" value="Glutaredoxin"/>
    <property type="match status" value="1"/>
</dbReference>
<dbReference type="GO" id="GO:0034599">
    <property type="term" value="P:cellular response to oxidative stress"/>
    <property type="evidence" value="ECO:0007669"/>
    <property type="project" value="TreeGrafter"/>
</dbReference>
<evidence type="ECO:0000313" key="4">
    <source>
        <dbReference type="Proteomes" id="UP001302745"/>
    </source>
</evidence>
<dbReference type="GO" id="GO:0015038">
    <property type="term" value="F:glutathione disulfide oxidoreductase activity"/>
    <property type="evidence" value="ECO:0007669"/>
    <property type="project" value="TreeGrafter"/>
</dbReference>
<dbReference type="Gene3D" id="3.40.30.10">
    <property type="entry name" value="Glutaredoxin"/>
    <property type="match status" value="1"/>
</dbReference>
<reference evidence="3" key="2">
    <citation type="submission" date="2023-05" db="EMBL/GenBank/DDBJ databases">
        <authorList>
            <consortium name="Lawrence Berkeley National Laboratory"/>
            <person name="Steindorff A."/>
            <person name="Hensen N."/>
            <person name="Bonometti L."/>
            <person name="Westerberg I."/>
            <person name="Brannstrom I.O."/>
            <person name="Guillou S."/>
            <person name="Cros-Aarteil S."/>
            <person name="Calhoun S."/>
            <person name="Haridas S."/>
            <person name="Kuo A."/>
            <person name="Mondo S."/>
            <person name="Pangilinan J."/>
            <person name="Riley R."/>
            <person name="Labutti K."/>
            <person name="Andreopoulos B."/>
            <person name="Lipzen A."/>
            <person name="Chen C."/>
            <person name="Yanf M."/>
            <person name="Daum C."/>
            <person name="Ng V."/>
            <person name="Clum A."/>
            <person name="Ohm R."/>
            <person name="Martin F."/>
            <person name="Silar P."/>
            <person name="Natvig D."/>
            <person name="Lalanne C."/>
            <person name="Gautier V."/>
            <person name="Ament-Velasquez S.L."/>
            <person name="Kruys A."/>
            <person name="Hutchinson M.I."/>
            <person name="Powell A.J."/>
            <person name="Barry K."/>
            <person name="Miller A.N."/>
            <person name="Grigoriev I.V."/>
            <person name="Debuchy R."/>
            <person name="Gladieux P."/>
            <person name="Thoren M.H."/>
            <person name="Johannesson H."/>
        </authorList>
    </citation>
    <scope>NUCLEOTIDE SEQUENCE</scope>
    <source>
        <strain evidence="3">CBS 538.74</strain>
    </source>
</reference>
<dbReference type="PRINTS" id="PR00160">
    <property type="entry name" value="GLUTAREDOXIN"/>
</dbReference>
<dbReference type="GO" id="GO:0005801">
    <property type="term" value="C:cis-Golgi network"/>
    <property type="evidence" value="ECO:0007669"/>
    <property type="project" value="TreeGrafter"/>
</dbReference>